<feature type="chain" id="PRO_5012463318" evidence="1">
    <location>
        <begin position="20"/>
        <end position="153"/>
    </location>
</feature>
<evidence type="ECO:0000256" key="1">
    <source>
        <dbReference type="SAM" id="SignalP"/>
    </source>
</evidence>
<evidence type="ECO:0000313" key="2">
    <source>
        <dbReference type="EMBL" id="ORX91872.1"/>
    </source>
</evidence>
<evidence type="ECO:0000313" key="3">
    <source>
        <dbReference type="Proteomes" id="UP000193498"/>
    </source>
</evidence>
<keyword evidence="1" id="KW-0732">Signal</keyword>
<proteinExistence type="predicted"/>
<keyword evidence="3" id="KW-1185">Reference proteome</keyword>
<reference evidence="2 3" key="1">
    <citation type="submission" date="2016-07" db="EMBL/GenBank/DDBJ databases">
        <title>Pervasive Adenine N6-methylation of Active Genes in Fungi.</title>
        <authorList>
            <consortium name="DOE Joint Genome Institute"/>
            <person name="Mondo S.J."/>
            <person name="Dannebaum R.O."/>
            <person name="Kuo R.C."/>
            <person name="Labutti K."/>
            <person name="Haridas S."/>
            <person name="Kuo A."/>
            <person name="Salamov A."/>
            <person name="Ahrendt S.R."/>
            <person name="Lipzen A."/>
            <person name="Sullivan W."/>
            <person name="Andreopoulos W.B."/>
            <person name="Clum A."/>
            <person name="Lindquist E."/>
            <person name="Daum C."/>
            <person name="Ramamoorthy G.K."/>
            <person name="Gryganskyi A."/>
            <person name="Culley D."/>
            <person name="Magnuson J.K."/>
            <person name="James T.Y."/>
            <person name="O'Malley M.A."/>
            <person name="Stajich J.E."/>
            <person name="Spatafora J.W."/>
            <person name="Visel A."/>
            <person name="Grigoriev I.V."/>
        </authorList>
    </citation>
    <scope>NUCLEOTIDE SEQUENCE [LARGE SCALE GENOMIC DNA]</scope>
    <source>
        <strain evidence="2 3">CBS 931.73</strain>
    </source>
</reference>
<sequence length="153" mass="18431">MLFLKLLLVLSALLLTIEAASRSHKDLVREYKKITLQNYNFFKESGKELEQIKGNAEEGQIRTYKVFRKTMQRLKDIFLTNRTLRRQWNKAKSVLLKRGSEEYEAMVDKDTDNLENLFDAYVEEYKVTFDEVKRSLHEELIQRKYYWDKRVPI</sequence>
<dbReference type="EMBL" id="MCFE01000301">
    <property type="protein sequence ID" value="ORX91872.1"/>
    <property type="molecule type" value="Genomic_DNA"/>
</dbReference>
<dbReference type="AlphaFoldDB" id="A0A1Y1Y1I2"/>
<feature type="signal peptide" evidence="1">
    <location>
        <begin position="1"/>
        <end position="19"/>
    </location>
</feature>
<comment type="caution">
    <text evidence="2">The sequence shown here is derived from an EMBL/GenBank/DDBJ whole genome shotgun (WGS) entry which is preliminary data.</text>
</comment>
<gene>
    <name evidence="2" type="ORF">K493DRAFT_303706</name>
</gene>
<dbReference type="InParanoid" id="A0A1Y1Y1I2"/>
<protein>
    <submittedName>
        <fullName evidence="2">Uncharacterized protein</fullName>
    </submittedName>
</protein>
<organism evidence="2 3">
    <name type="scientific">Basidiobolus meristosporus CBS 931.73</name>
    <dbReference type="NCBI Taxonomy" id="1314790"/>
    <lineage>
        <taxon>Eukaryota</taxon>
        <taxon>Fungi</taxon>
        <taxon>Fungi incertae sedis</taxon>
        <taxon>Zoopagomycota</taxon>
        <taxon>Entomophthoromycotina</taxon>
        <taxon>Basidiobolomycetes</taxon>
        <taxon>Basidiobolales</taxon>
        <taxon>Basidiobolaceae</taxon>
        <taxon>Basidiobolus</taxon>
    </lineage>
</organism>
<name>A0A1Y1Y1I2_9FUNG</name>
<dbReference type="Proteomes" id="UP000193498">
    <property type="component" value="Unassembled WGS sequence"/>
</dbReference>
<accession>A0A1Y1Y1I2</accession>